<reference evidence="1" key="1">
    <citation type="submission" date="2018-05" db="EMBL/GenBank/DDBJ databases">
        <authorList>
            <person name="Lanie J.A."/>
            <person name="Ng W.-L."/>
            <person name="Kazmierczak K.M."/>
            <person name="Andrzejewski T.M."/>
            <person name="Davidsen T.M."/>
            <person name="Wayne K.J."/>
            <person name="Tettelin H."/>
            <person name="Glass J.I."/>
            <person name="Rusch D."/>
            <person name="Podicherti R."/>
            <person name="Tsui H.-C.T."/>
            <person name="Winkler M.E."/>
        </authorList>
    </citation>
    <scope>NUCLEOTIDE SEQUENCE</scope>
</reference>
<evidence type="ECO:0000313" key="1">
    <source>
        <dbReference type="EMBL" id="SUZ61852.1"/>
    </source>
</evidence>
<protein>
    <recommendedName>
        <fullName evidence="2">Outer membrane lipoprotein-sorting protein</fullName>
    </recommendedName>
</protein>
<proteinExistence type="predicted"/>
<dbReference type="AlphaFoldDB" id="A0A381P4J0"/>
<name>A0A381P4J0_9ZZZZ</name>
<organism evidence="1">
    <name type="scientific">marine metagenome</name>
    <dbReference type="NCBI Taxonomy" id="408172"/>
    <lineage>
        <taxon>unclassified sequences</taxon>
        <taxon>metagenomes</taxon>
        <taxon>ecological metagenomes</taxon>
    </lineage>
</organism>
<gene>
    <name evidence="1" type="ORF">METZ01_LOCUS14706</name>
</gene>
<evidence type="ECO:0008006" key="2">
    <source>
        <dbReference type="Google" id="ProtNLM"/>
    </source>
</evidence>
<dbReference type="EMBL" id="UINC01000832">
    <property type="protein sequence ID" value="SUZ61852.1"/>
    <property type="molecule type" value="Genomic_DNA"/>
</dbReference>
<accession>A0A381P4J0</accession>
<sequence length="279" mass="33399">MKRINLVLIRLSIFFLVLIFFNLITTASAFYPITWDDLMFQMEKRMSWRRAIMETVVQVFDPFAKNVDGELSNQPVELPARGFKQVIHWKDGEVLVVETLDEKGQLLHFYYEYNNDLLSISLNENRIFETEDILPRQLRFRSRYEEERSKALQEVGIVSKNIAYHIRDDNHVFLRIGELDSGNFALLNPKTYDLFSLHRRLWQEDGGWLDLQIIFKNYKTYRWQTYPEVIEYYLDKRLFKRVTVSKIRTLSRLPAKTLKERALNLRRTQIATLKNDYAL</sequence>